<evidence type="ECO:0000313" key="1">
    <source>
        <dbReference type="EMBL" id="CAG8494983.1"/>
    </source>
</evidence>
<keyword evidence="2" id="KW-1185">Reference proteome</keyword>
<accession>A0ACA9KUY7</accession>
<gene>
    <name evidence="1" type="ORF">SCALOS_LOCUS2992</name>
</gene>
<organism evidence="1 2">
    <name type="scientific">Scutellospora calospora</name>
    <dbReference type="NCBI Taxonomy" id="85575"/>
    <lineage>
        <taxon>Eukaryota</taxon>
        <taxon>Fungi</taxon>
        <taxon>Fungi incertae sedis</taxon>
        <taxon>Mucoromycota</taxon>
        <taxon>Glomeromycotina</taxon>
        <taxon>Glomeromycetes</taxon>
        <taxon>Diversisporales</taxon>
        <taxon>Gigasporaceae</taxon>
        <taxon>Scutellospora</taxon>
    </lineage>
</organism>
<evidence type="ECO:0000313" key="2">
    <source>
        <dbReference type="Proteomes" id="UP000789860"/>
    </source>
</evidence>
<name>A0ACA9KUY7_9GLOM</name>
<protein>
    <submittedName>
        <fullName evidence="1">4223_t:CDS:1</fullName>
    </submittedName>
</protein>
<comment type="caution">
    <text evidence="1">The sequence shown here is derived from an EMBL/GenBank/DDBJ whole genome shotgun (WGS) entry which is preliminary data.</text>
</comment>
<dbReference type="Proteomes" id="UP000789860">
    <property type="component" value="Unassembled WGS sequence"/>
</dbReference>
<dbReference type="EMBL" id="CAJVPM010002939">
    <property type="protein sequence ID" value="CAG8494983.1"/>
    <property type="molecule type" value="Genomic_DNA"/>
</dbReference>
<proteinExistence type="predicted"/>
<reference evidence="1" key="1">
    <citation type="submission" date="2021-06" db="EMBL/GenBank/DDBJ databases">
        <authorList>
            <person name="Kallberg Y."/>
            <person name="Tangrot J."/>
            <person name="Rosling A."/>
        </authorList>
    </citation>
    <scope>NUCLEOTIDE SEQUENCE</scope>
    <source>
        <strain evidence="1">AU212A</strain>
    </source>
</reference>
<sequence length="627" mass="71911">MSENFDQDDSDDLSQSLDLSISSENISATSSNNTTTKRKKRQINRNNNNTIFNSPQNISKRSNFSFTNYFFDLDKNDSRTKYCKVCIKELEGSQKQPYPYSGAGSGTGNLSYHLREKHGITVQNYQDFIDDNGQASIKLYLTSKININKITNYFLNNLPPLSESRQSELTKLVVDFIIHDVQPLHILQNPGFRRMLNGFQLQYRISSANTVKNYIHDAFVWGKNINNPLEVLTDSKTRWNSEYYAWQRILILHAAMKTLATTLQNKSDRISKKEGEQLEKLCLTLEEKKPRYNLWVYDSEDSEITRHISGAKYPTVNLIYPYVRSLIKNFAPISSKSETLDQFIELIYGPPVEDINHLPVENSSESSGNEEEIPSAGNKKQWKHTRFRIHARGRQGYYHKNTGTNKKKGNISEIEDTHTVEYLTPVSSNELLEKMRAAIYLSLDELWNFTTDLDLLNSEVFSCIGLKAALLDPRALKLLGFASNSEKRNTELDIREELKNLDQTSENNSLEIIEDEIDSLSTEVWGNITTQSLQDDELTSYLKEPVASKNQNPLLWWEERKDRYPLLTQLARKYLAVPATSVPSERLFSDAGAHITARRTCLSSDLVEKFLFLKRNSDLVGLFPPES</sequence>